<accession>A0A7W7VMK9</accession>
<evidence type="ECO:0000313" key="4">
    <source>
        <dbReference type="Proteomes" id="UP000552644"/>
    </source>
</evidence>
<feature type="compositionally biased region" description="Pro residues" evidence="1">
    <location>
        <begin position="63"/>
        <end position="80"/>
    </location>
</feature>
<feature type="compositionally biased region" description="Basic and acidic residues" evidence="1">
    <location>
        <begin position="374"/>
        <end position="402"/>
    </location>
</feature>
<evidence type="ECO:0000313" key="3">
    <source>
        <dbReference type="EMBL" id="MBB4915837.1"/>
    </source>
</evidence>
<feature type="region of interest" description="Disordered" evidence="1">
    <location>
        <begin position="174"/>
        <end position="409"/>
    </location>
</feature>
<comment type="caution">
    <text evidence="3">The sequence shown here is derived from an EMBL/GenBank/DDBJ whole genome shotgun (WGS) entry which is preliminary data.</text>
</comment>
<keyword evidence="2" id="KW-1133">Transmembrane helix</keyword>
<feature type="compositionally biased region" description="Basic and acidic residues" evidence="1">
    <location>
        <begin position="254"/>
        <end position="264"/>
    </location>
</feature>
<reference evidence="3 4" key="1">
    <citation type="submission" date="2020-08" db="EMBL/GenBank/DDBJ databases">
        <title>Genomic Encyclopedia of Type Strains, Phase III (KMG-III): the genomes of soil and plant-associated and newly described type strains.</title>
        <authorList>
            <person name="Whitman W."/>
        </authorList>
    </citation>
    <scope>NUCLEOTIDE SEQUENCE [LARGE SCALE GENOMIC DNA]</scope>
    <source>
        <strain evidence="3 4">CECT 8840</strain>
    </source>
</reference>
<evidence type="ECO:0000256" key="1">
    <source>
        <dbReference type="SAM" id="MobiDB-lite"/>
    </source>
</evidence>
<evidence type="ECO:0000256" key="2">
    <source>
        <dbReference type="SAM" id="Phobius"/>
    </source>
</evidence>
<feature type="transmembrane region" description="Helical" evidence="2">
    <location>
        <begin position="28"/>
        <end position="48"/>
    </location>
</feature>
<proteinExistence type="predicted"/>
<feature type="compositionally biased region" description="Low complexity" evidence="1">
    <location>
        <begin position="238"/>
        <end position="249"/>
    </location>
</feature>
<sequence length="464" mass="48344">MILISAGLVLTAIVLLIAGFVMSQPFLVMWSIAVSVLSAVFLVIGALLRRHELFPAGGRGGAAPPPPRKGTVPPGPPVPNQPVLQAPLPTVPHGVRQPTPVVPQPGPGRTAAARRGSLGDEALVLVIPGRKRYHVAGCRQLAGRDHEELTHEEAREEGFTPCTTCLPEFTAGLQQEAPPETREPVSPSPQGPGSSDRKDVAGPTSRTPVSPGAPDTPVTRPYVQGPSLPPEQARRTDQGAGRPPAAEQPARPPGQERPRTEERTTPPLRAAESPVPPQPSAQAPEPGKAEDPNATSWFSRDIVRHLVPDDASAAGQEKAGQEKKDAAPAEESSDKTAEPAPTPGTAEGTEPVEPAETGPGRAGRPVPVGSTSTDPERPAVPDAVKPEAGKKAAVEGDAAEEKSETDEPEMVKIIVGTRRFHSPTCPLIRGLDVMKSVGSGLETLPLADAEAAGMRSCSVCRPAT</sequence>
<dbReference type="Proteomes" id="UP000552644">
    <property type="component" value="Unassembled WGS sequence"/>
</dbReference>
<dbReference type="RefSeq" id="WP_184714480.1">
    <property type="nucleotide sequence ID" value="NZ_JACHJP010000002.1"/>
</dbReference>
<feature type="compositionally biased region" description="Low complexity" evidence="1">
    <location>
        <begin position="358"/>
        <end position="369"/>
    </location>
</feature>
<feature type="compositionally biased region" description="Basic and acidic residues" evidence="1">
    <location>
        <begin position="319"/>
        <end position="337"/>
    </location>
</feature>
<dbReference type="AlphaFoldDB" id="A0A7W7VMK9"/>
<feature type="region of interest" description="Disordered" evidence="1">
    <location>
        <begin position="57"/>
        <end position="115"/>
    </location>
</feature>
<name>A0A7W7VMK9_9ACTN</name>
<keyword evidence="2" id="KW-0812">Transmembrane</keyword>
<protein>
    <submittedName>
        <fullName evidence="3">Uncharacterized protein</fullName>
    </submittedName>
</protein>
<keyword evidence="4" id="KW-1185">Reference proteome</keyword>
<dbReference type="EMBL" id="JACHJP010000002">
    <property type="protein sequence ID" value="MBB4915837.1"/>
    <property type="molecule type" value="Genomic_DNA"/>
</dbReference>
<gene>
    <name evidence="3" type="ORF">FHS44_002922</name>
</gene>
<keyword evidence="2" id="KW-0472">Membrane</keyword>
<organism evidence="3 4">
    <name type="scientific">Streptosporangium saharense</name>
    <dbReference type="NCBI Taxonomy" id="1706840"/>
    <lineage>
        <taxon>Bacteria</taxon>
        <taxon>Bacillati</taxon>
        <taxon>Actinomycetota</taxon>
        <taxon>Actinomycetes</taxon>
        <taxon>Streptosporangiales</taxon>
        <taxon>Streptosporangiaceae</taxon>
        <taxon>Streptosporangium</taxon>
    </lineage>
</organism>